<dbReference type="EMBL" id="LYVF01000168">
    <property type="protein sequence ID" value="OAT81123.1"/>
    <property type="molecule type" value="Genomic_DNA"/>
</dbReference>
<evidence type="ECO:0000313" key="4">
    <source>
        <dbReference type="Proteomes" id="UP000078532"/>
    </source>
</evidence>
<dbReference type="PANTHER" id="PTHR32039">
    <property type="entry name" value="MAGNESIUM-CHELATASE SUBUNIT CHLI"/>
    <property type="match status" value="1"/>
</dbReference>
<keyword evidence="4" id="KW-1185">Reference proteome</keyword>
<reference evidence="3 4" key="1">
    <citation type="submission" date="2016-04" db="EMBL/GenBank/DDBJ databases">
        <authorList>
            <person name="Evans L.H."/>
            <person name="Alamgir A."/>
            <person name="Owens N."/>
            <person name="Weber N.D."/>
            <person name="Virtaneva K."/>
            <person name="Barbian K."/>
            <person name="Babar A."/>
            <person name="Rosenke K."/>
        </authorList>
    </citation>
    <scope>NUCLEOTIDE SEQUENCE [LARGE SCALE GENOMIC DNA]</scope>
    <source>
        <strain evidence="3 4">LMa1</strain>
    </source>
</reference>
<dbReference type="Proteomes" id="UP000078532">
    <property type="component" value="Unassembled WGS sequence"/>
</dbReference>
<protein>
    <recommendedName>
        <fullName evidence="5">Magnesium chelatase</fullName>
    </recommendedName>
</protein>
<dbReference type="InterPro" id="IPR025158">
    <property type="entry name" value="Mg_chelat-rel_C"/>
</dbReference>
<dbReference type="Pfam" id="PF01078">
    <property type="entry name" value="Mg_chelatase"/>
    <property type="match status" value="1"/>
</dbReference>
<evidence type="ECO:0000313" key="3">
    <source>
        <dbReference type="EMBL" id="OAT81123.1"/>
    </source>
</evidence>
<dbReference type="STRING" id="1838280.A6M21_11995"/>
<evidence type="ECO:0000259" key="2">
    <source>
        <dbReference type="Pfam" id="PF13335"/>
    </source>
</evidence>
<sequence>MPAEPQKGQGYSLHACPCGYLGDTSRACTCTPAQIQRYAARISGPLLDRIDLQLEVPRVDYQELSGREPGESSAVIRKRVQQARERQRERLGGATTNARMTPAQVRRFCRLSPDAQNLMQAAFRQLNLSARSHDRILKVARTIADLAGSALIEAAHIAEAVQYRGLEARYWRS</sequence>
<feature type="domain" description="Mg chelatase-related protein C-terminal" evidence="2">
    <location>
        <begin position="70"/>
        <end position="164"/>
    </location>
</feature>
<evidence type="ECO:0000259" key="1">
    <source>
        <dbReference type="Pfam" id="PF01078"/>
    </source>
</evidence>
<dbReference type="SUPFAM" id="SSF52540">
    <property type="entry name" value="P-loop containing nucleoside triphosphate hydrolases"/>
    <property type="match status" value="1"/>
</dbReference>
<gene>
    <name evidence="3" type="ORF">A6M21_11995</name>
</gene>
<dbReference type="Gene3D" id="3.40.50.300">
    <property type="entry name" value="P-loop containing nucleotide triphosphate hydrolases"/>
    <property type="match status" value="1"/>
</dbReference>
<name>A0A1B7LDD7_9FIRM</name>
<organism evidence="3 4">
    <name type="scientific">Desulfotomaculum copahuensis</name>
    <dbReference type="NCBI Taxonomy" id="1838280"/>
    <lineage>
        <taxon>Bacteria</taxon>
        <taxon>Bacillati</taxon>
        <taxon>Bacillota</taxon>
        <taxon>Clostridia</taxon>
        <taxon>Eubacteriales</taxon>
        <taxon>Desulfotomaculaceae</taxon>
        <taxon>Desulfotomaculum</taxon>
    </lineage>
</organism>
<dbReference type="RefSeq" id="WP_066669159.1">
    <property type="nucleotide sequence ID" value="NZ_LYVF01000168.1"/>
</dbReference>
<feature type="domain" description="Magnesium chelatase ChlI-like catalytic" evidence="1">
    <location>
        <begin position="14"/>
        <end position="63"/>
    </location>
</feature>
<dbReference type="GO" id="GO:0005524">
    <property type="term" value="F:ATP binding"/>
    <property type="evidence" value="ECO:0007669"/>
    <property type="project" value="InterPro"/>
</dbReference>
<dbReference type="AlphaFoldDB" id="A0A1B7LDD7"/>
<dbReference type="InterPro" id="IPR045006">
    <property type="entry name" value="CHLI-like"/>
</dbReference>
<accession>A0A1B7LDD7</accession>
<dbReference type="InterPro" id="IPR000523">
    <property type="entry name" value="Mg_chelatse_chII-like_cat_dom"/>
</dbReference>
<dbReference type="InterPro" id="IPR027417">
    <property type="entry name" value="P-loop_NTPase"/>
</dbReference>
<comment type="caution">
    <text evidence="3">The sequence shown here is derived from an EMBL/GenBank/DDBJ whole genome shotgun (WGS) entry which is preliminary data.</text>
</comment>
<dbReference type="Pfam" id="PF13335">
    <property type="entry name" value="Mg_chelatase_C"/>
    <property type="match status" value="1"/>
</dbReference>
<evidence type="ECO:0008006" key="5">
    <source>
        <dbReference type="Google" id="ProtNLM"/>
    </source>
</evidence>
<dbReference type="PANTHER" id="PTHR32039:SF7">
    <property type="entry name" value="COMPETENCE PROTEIN COMM"/>
    <property type="match status" value="1"/>
</dbReference>
<proteinExistence type="predicted"/>